<dbReference type="VEuPathDB" id="FungiDB:H310_07077"/>
<dbReference type="GO" id="GO:0061630">
    <property type="term" value="F:ubiquitin protein ligase activity"/>
    <property type="evidence" value="ECO:0007669"/>
    <property type="project" value="TreeGrafter"/>
</dbReference>
<dbReference type="GeneID" id="20084127"/>
<dbReference type="GO" id="GO:0005829">
    <property type="term" value="C:cytosol"/>
    <property type="evidence" value="ECO:0007669"/>
    <property type="project" value="TreeGrafter"/>
</dbReference>
<reference evidence="10" key="1">
    <citation type="submission" date="2013-12" db="EMBL/GenBank/DDBJ databases">
        <title>The Genome Sequence of Aphanomyces invadans NJM9701.</title>
        <authorList>
            <consortium name="The Broad Institute Genomics Platform"/>
            <person name="Russ C."/>
            <person name="Tyler B."/>
            <person name="van West P."/>
            <person name="Dieguez-Uribeondo J."/>
            <person name="Young S.K."/>
            <person name="Zeng Q."/>
            <person name="Gargeya S."/>
            <person name="Fitzgerald M."/>
            <person name="Abouelleil A."/>
            <person name="Alvarado L."/>
            <person name="Chapman S.B."/>
            <person name="Gainer-Dewar J."/>
            <person name="Goldberg J."/>
            <person name="Griggs A."/>
            <person name="Gujja S."/>
            <person name="Hansen M."/>
            <person name="Howarth C."/>
            <person name="Imamovic A."/>
            <person name="Ireland A."/>
            <person name="Larimer J."/>
            <person name="McCowan C."/>
            <person name="Murphy C."/>
            <person name="Pearson M."/>
            <person name="Poon T.W."/>
            <person name="Priest M."/>
            <person name="Roberts A."/>
            <person name="Saif S."/>
            <person name="Shea T."/>
            <person name="Sykes S."/>
            <person name="Wortman J."/>
            <person name="Nusbaum C."/>
            <person name="Birren B."/>
        </authorList>
    </citation>
    <scope>NUCLEOTIDE SEQUENCE [LARGE SCALE GENOMIC DNA]</scope>
    <source>
        <strain evidence="10">NJM9701</strain>
    </source>
</reference>
<keyword evidence="4" id="KW-0833">Ubl conjugation pathway</keyword>
<dbReference type="SMART" id="SM00184">
    <property type="entry name" value="RING"/>
    <property type="match status" value="1"/>
</dbReference>
<dbReference type="InterPro" id="IPR007110">
    <property type="entry name" value="Ig-like_dom"/>
</dbReference>
<name>A0A024U3K0_9STRA</name>
<evidence type="ECO:0000256" key="1">
    <source>
        <dbReference type="ARBA" id="ARBA00022679"/>
    </source>
</evidence>
<keyword evidence="2" id="KW-0479">Metal-binding</keyword>
<dbReference type="GO" id="GO:0006511">
    <property type="term" value="P:ubiquitin-dependent protein catabolic process"/>
    <property type="evidence" value="ECO:0007669"/>
    <property type="project" value="TreeGrafter"/>
</dbReference>
<protein>
    <recommendedName>
        <fullName evidence="11">RING-type domain-containing protein</fullName>
    </recommendedName>
</protein>
<keyword evidence="7" id="KW-0472">Membrane</keyword>
<dbReference type="Pfam" id="PF13639">
    <property type="entry name" value="zf-RING_2"/>
    <property type="match status" value="1"/>
</dbReference>
<proteinExistence type="predicted"/>
<sequence length="301" mass="34359">MQIYASVRRLALGAPAMRVLHGVVAAVAYFFCNFTTLEAVLLDVLLDLGSRMVATALAWPDASYVASKYVRLKDPEFHLEGEIPHIRFDLSYTTNLTSISKLFHNPELFHQLEAATIRPAMRRVLPSFVLEQSLTIHDNCLQIQTTSCSICWDSVTDNRGKCNAAHHLPCGHGFHLQCIREWMKRDSTCPLCRRSLPSVQDTFEIDHVATKLVPRNARLSRGEMVVMLKRRAAESGASVDGFPIRCTVDGRLPSRSTLLHWRRRGMISLKRFIRKWLREYVIHFVVFAMCYKGLLISMTWI</sequence>
<dbReference type="OrthoDB" id="76548at2759"/>
<dbReference type="PANTHER" id="PTHR15067:SF4">
    <property type="entry name" value="E3 UBIQUITIN-PROTEIN LIGASE RNF8"/>
    <property type="match status" value="1"/>
</dbReference>
<gene>
    <name evidence="10" type="ORF">H310_07077</name>
</gene>
<dbReference type="eggNOG" id="KOG0802">
    <property type="taxonomic scope" value="Eukaryota"/>
</dbReference>
<dbReference type="CDD" id="cd16448">
    <property type="entry name" value="RING-H2"/>
    <property type="match status" value="1"/>
</dbReference>
<dbReference type="PANTHER" id="PTHR15067">
    <property type="entry name" value="E3 UBIQUITIN-PROTEIN LIGASE RNF8"/>
    <property type="match status" value="1"/>
</dbReference>
<dbReference type="AlphaFoldDB" id="A0A024U3K0"/>
<keyword evidence="5" id="KW-0862">Zinc</keyword>
<dbReference type="GO" id="GO:0008270">
    <property type="term" value="F:zinc ion binding"/>
    <property type="evidence" value="ECO:0007669"/>
    <property type="project" value="UniProtKB-KW"/>
</dbReference>
<keyword evidence="7" id="KW-1133">Transmembrane helix</keyword>
<keyword evidence="7" id="KW-0812">Transmembrane</keyword>
<evidence type="ECO:0000256" key="5">
    <source>
        <dbReference type="ARBA" id="ARBA00022833"/>
    </source>
</evidence>
<evidence type="ECO:0000256" key="3">
    <source>
        <dbReference type="ARBA" id="ARBA00022771"/>
    </source>
</evidence>
<evidence type="ECO:0000259" key="8">
    <source>
        <dbReference type="PROSITE" id="PS50089"/>
    </source>
</evidence>
<dbReference type="PROSITE" id="PS50089">
    <property type="entry name" value="ZF_RING_2"/>
    <property type="match status" value="1"/>
</dbReference>
<dbReference type="InterPro" id="IPR013083">
    <property type="entry name" value="Znf_RING/FYVE/PHD"/>
</dbReference>
<keyword evidence="3 6" id="KW-0863">Zinc-finger</keyword>
<evidence type="ECO:0000256" key="6">
    <source>
        <dbReference type="PROSITE-ProRule" id="PRU00175"/>
    </source>
</evidence>
<evidence type="ECO:0000256" key="2">
    <source>
        <dbReference type="ARBA" id="ARBA00022723"/>
    </source>
</evidence>
<accession>A0A024U3K0</accession>
<evidence type="ECO:0000256" key="4">
    <source>
        <dbReference type="ARBA" id="ARBA00022786"/>
    </source>
</evidence>
<feature type="transmembrane region" description="Helical" evidence="7">
    <location>
        <begin position="20"/>
        <end position="42"/>
    </location>
</feature>
<dbReference type="SUPFAM" id="SSF57850">
    <property type="entry name" value="RING/U-box"/>
    <property type="match status" value="1"/>
</dbReference>
<dbReference type="GO" id="GO:0000151">
    <property type="term" value="C:ubiquitin ligase complex"/>
    <property type="evidence" value="ECO:0007669"/>
    <property type="project" value="TreeGrafter"/>
</dbReference>
<evidence type="ECO:0000256" key="7">
    <source>
        <dbReference type="SAM" id="Phobius"/>
    </source>
</evidence>
<dbReference type="EMBL" id="KI913964">
    <property type="protein sequence ID" value="ETW00452.1"/>
    <property type="molecule type" value="Genomic_DNA"/>
</dbReference>
<feature type="domain" description="RING-type" evidence="8">
    <location>
        <begin position="148"/>
        <end position="193"/>
    </location>
</feature>
<dbReference type="PROSITE" id="PS50835">
    <property type="entry name" value="IG_LIKE"/>
    <property type="match status" value="1"/>
</dbReference>
<evidence type="ECO:0008006" key="11">
    <source>
        <dbReference type="Google" id="ProtNLM"/>
    </source>
</evidence>
<organism evidence="10">
    <name type="scientific">Aphanomyces invadans</name>
    <dbReference type="NCBI Taxonomy" id="157072"/>
    <lineage>
        <taxon>Eukaryota</taxon>
        <taxon>Sar</taxon>
        <taxon>Stramenopiles</taxon>
        <taxon>Oomycota</taxon>
        <taxon>Saprolegniomycetes</taxon>
        <taxon>Saprolegniales</taxon>
        <taxon>Verrucalvaceae</taxon>
        <taxon>Aphanomyces</taxon>
    </lineage>
</organism>
<dbReference type="Gene3D" id="3.30.40.10">
    <property type="entry name" value="Zinc/RING finger domain, C3HC4 (zinc finger)"/>
    <property type="match status" value="1"/>
</dbReference>
<dbReference type="GO" id="GO:0016567">
    <property type="term" value="P:protein ubiquitination"/>
    <property type="evidence" value="ECO:0007669"/>
    <property type="project" value="TreeGrafter"/>
</dbReference>
<keyword evidence="1" id="KW-0808">Transferase</keyword>
<feature type="domain" description="Ig-like" evidence="9">
    <location>
        <begin position="214"/>
        <end position="265"/>
    </location>
</feature>
<evidence type="ECO:0000259" key="9">
    <source>
        <dbReference type="PROSITE" id="PS50835"/>
    </source>
</evidence>
<evidence type="ECO:0000313" key="10">
    <source>
        <dbReference type="EMBL" id="ETW00452.1"/>
    </source>
</evidence>
<dbReference type="STRING" id="157072.A0A024U3K0"/>
<dbReference type="RefSeq" id="XP_008870587.1">
    <property type="nucleotide sequence ID" value="XM_008872365.1"/>
</dbReference>
<dbReference type="InterPro" id="IPR001841">
    <property type="entry name" value="Znf_RING"/>
</dbReference>